<proteinExistence type="predicted"/>
<dbReference type="HOGENOM" id="CLU_1251776_0_0_1"/>
<sequence>MDFKWATFYFILVIVSSVLLRFFLPLNIPWIVISSSAVFISFSVTCLAKACVDRVLVKHLKTGQLENQFATEINESVPNDVIPKQNQLTCPSYNELFELDKEPPNYEECQAKNESSNAVPERPPRKQRDQRQNVYFAKFWTILGNSDQVLSPAFEIKAPEECNTNNLPPVYEEFRANDISIAIPDENAMRETDSDNAAVRTDDTDSVLESVHLAVEPSQNI</sequence>
<gene>
    <name evidence="3" type="ORF">DAPPUDRAFT_316130</name>
</gene>
<name>E9GBT6_DAPPU</name>
<dbReference type="AlphaFoldDB" id="E9GBT6"/>
<keyword evidence="2" id="KW-1133">Transmembrane helix</keyword>
<dbReference type="KEGG" id="dpx:DAPPUDRAFT_316130"/>
<dbReference type="InParanoid" id="E9GBT6"/>
<reference evidence="3 4" key="1">
    <citation type="journal article" date="2011" name="Science">
        <title>The ecoresponsive genome of Daphnia pulex.</title>
        <authorList>
            <person name="Colbourne J.K."/>
            <person name="Pfrender M.E."/>
            <person name="Gilbert D."/>
            <person name="Thomas W.K."/>
            <person name="Tucker A."/>
            <person name="Oakley T.H."/>
            <person name="Tokishita S."/>
            <person name="Aerts A."/>
            <person name="Arnold G.J."/>
            <person name="Basu M.K."/>
            <person name="Bauer D.J."/>
            <person name="Caceres C.E."/>
            <person name="Carmel L."/>
            <person name="Casola C."/>
            <person name="Choi J.H."/>
            <person name="Detter J.C."/>
            <person name="Dong Q."/>
            <person name="Dusheyko S."/>
            <person name="Eads B.D."/>
            <person name="Frohlich T."/>
            <person name="Geiler-Samerotte K.A."/>
            <person name="Gerlach D."/>
            <person name="Hatcher P."/>
            <person name="Jogdeo S."/>
            <person name="Krijgsveld J."/>
            <person name="Kriventseva E.V."/>
            <person name="Kultz D."/>
            <person name="Laforsch C."/>
            <person name="Lindquist E."/>
            <person name="Lopez J."/>
            <person name="Manak J.R."/>
            <person name="Muller J."/>
            <person name="Pangilinan J."/>
            <person name="Patwardhan R.P."/>
            <person name="Pitluck S."/>
            <person name="Pritham E.J."/>
            <person name="Rechtsteiner A."/>
            <person name="Rho M."/>
            <person name="Rogozin I.B."/>
            <person name="Sakarya O."/>
            <person name="Salamov A."/>
            <person name="Schaack S."/>
            <person name="Shapiro H."/>
            <person name="Shiga Y."/>
            <person name="Skalitzky C."/>
            <person name="Smith Z."/>
            <person name="Souvorov A."/>
            <person name="Sung W."/>
            <person name="Tang Z."/>
            <person name="Tsuchiya D."/>
            <person name="Tu H."/>
            <person name="Vos H."/>
            <person name="Wang M."/>
            <person name="Wolf Y.I."/>
            <person name="Yamagata H."/>
            <person name="Yamada T."/>
            <person name="Ye Y."/>
            <person name="Shaw J.R."/>
            <person name="Andrews J."/>
            <person name="Crease T.J."/>
            <person name="Tang H."/>
            <person name="Lucas S.M."/>
            <person name="Robertson H.M."/>
            <person name="Bork P."/>
            <person name="Koonin E.V."/>
            <person name="Zdobnov E.M."/>
            <person name="Grigoriev I.V."/>
            <person name="Lynch M."/>
            <person name="Boore J.L."/>
        </authorList>
    </citation>
    <scope>NUCLEOTIDE SEQUENCE [LARGE SCALE GENOMIC DNA]</scope>
</reference>
<evidence type="ECO:0000256" key="2">
    <source>
        <dbReference type="SAM" id="Phobius"/>
    </source>
</evidence>
<accession>E9GBT6</accession>
<dbReference type="Proteomes" id="UP000000305">
    <property type="component" value="Unassembled WGS sequence"/>
</dbReference>
<evidence type="ECO:0000313" key="4">
    <source>
        <dbReference type="Proteomes" id="UP000000305"/>
    </source>
</evidence>
<feature type="transmembrane region" description="Helical" evidence="2">
    <location>
        <begin position="30"/>
        <end position="52"/>
    </location>
</feature>
<feature type="transmembrane region" description="Helical" evidence="2">
    <location>
        <begin position="7"/>
        <end position="24"/>
    </location>
</feature>
<evidence type="ECO:0000313" key="3">
    <source>
        <dbReference type="EMBL" id="EFX83017.1"/>
    </source>
</evidence>
<protein>
    <submittedName>
        <fullName evidence="3">Uncharacterized protein</fullName>
    </submittedName>
</protein>
<keyword evidence="2" id="KW-0472">Membrane</keyword>
<keyword evidence="2" id="KW-0812">Transmembrane</keyword>
<dbReference type="EMBL" id="GL732538">
    <property type="protein sequence ID" value="EFX83017.1"/>
    <property type="molecule type" value="Genomic_DNA"/>
</dbReference>
<feature type="region of interest" description="Disordered" evidence="1">
    <location>
        <begin position="110"/>
        <end position="130"/>
    </location>
</feature>
<organism evidence="3 4">
    <name type="scientific">Daphnia pulex</name>
    <name type="common">Water flea</name>
    <dbReference type="NCBI Taxonomy" id="6669"/>
    <lineage>
        <taxon>Eukaryota</taxon>
        <taxon>Metazoa</taxon>
        <taxon>Ecdysozoa</taxon>
        <taxon>Arthropoda</taxon>
        <taxon>Crustacea</taxon>
        <taxon>Branchiopoda</taxon>
        <taxon>Diplostraca</taxon>
        <taxon>Cladocera</taxon>
        <taxon>Anomopoda</taxon>
        <taxon>Daphniidae</taxon>
        <taxon>Daphnia</taxon>
    </lineage>
</organism>
<keyword evidence="4" id="KW-1185">Reference proteome</keyword>
<evidence type="ECO:0000256" key="1">
    <source>
        <dbReference type="SAM" id="MobiDB-lite"/>
    </source>
</evidence>